<dbReference type="InterPro" id="IPR021341">
    <property type="entry name" value="DUF2958"/>
</dbReference>
<comment type="caution">
    <text evidence="1">The sequence shown here is derived from an EMBL/GenBank/DDBJ whole genome shotgun (WGS) entry which is preliminary data.</text>
</comment>
<sequence>MILITDDLCARLLANGAAQVETDHHPVVKLFDPAGAATWLLTELDADGDTLFGLCDLGFGYPELGSVSLAELQAVKGPLGLGIERDLHFEGRFPLSVYAQAARLAGHITEAEQLLRQAATALSIPHSELSPDAARERR</sequence>
<keyword evidence="2" id="KW-1185">Reference proteome</keyword>
<evidence type="ECO:0000313" key="1">
    <source>
        <dbReference type="EMBL" id="RJT31473.1"/>
    </source>
</evidence>
<dbReference type="Pfam" id="PF11171">
    <property type="entry name" value="DUF2958"/>
    <property type="match status" value="1"/>
</dbReference>
<evidence type="ECO:0000313" key="2">
    <source>
        <dbReference type="Proteomes" id="UP000272706"/>
    </source>
</evidence>
<organism evidence="1 2">
    <name type="scientific">Mesorhizobium waimense</name>
    <dbReference type="NCBI Taxonomy" id="1300307"/>
    <lineage>
        <taxon>Bacteria</taxon>
        <taxon>Pseudomonadati</taxon>
        <taxon>Pseudomonadota</taxon>
        <taxon>Alphaproteobacteria</taxon>
        <taxon>Hyphomicrobiales</taxon>
        <taxon>Phyllobacteriaceae</taxon>
        <taxon>Mesorhizobium</taxon>
    </lineage>
</organism>
<gene>
    <name evidence="1" type="ORF">D3227_28480</name>
</gene>
<dbReference type="Proteomes" id="UP000272706">
    <property type="component" value="Unassembled WGS sequence"/>
</dbReference>
<name>A0A3A5K7J7_9HYPH</name>
<proteinExistence type="predicted"/>
<dbReference type="RefSeq" id="WP_120017570.1">
    <property type="nucleotide sequence ID" value="NZ_QZWZ01000030.1"/>
</dbReference>
<dbReference type="AlphaFoldDB" id="A0A3A5K7J7"/>
<dbReference type="EMBL" id="QZWZ01000030">
    <property type="protein sequence ID" value="RJT31473.1"/>
    <property type="molecule type" value="Genomic_DNA"/>
</dbReference>
<protein>
    <submittedName>
        <fullName evidence="1">DUF2958 domain-containing protein</fullName>
    </submittedName>
</protein>
<reference evidence="1 2" key="1">
    <citation type="submission" date="2018-09" db="EMBL/GenBank/DDBJ databases">
        <title>Mesorhizobium carmichaelinearum sp. nov. isolated from Carmichaelinea spp. root nodules in New Zealand.</title>
        <authorList>
            <person name="De Meyer S.E."/>
        </authorList>
    </citation>
    <scope>NUCLEOTIDE SEQUENCE [LARGE SCALE GENOMIC DNA]</scope>
    <source>
        <strain evidence="1 2">ICMP19557</strain>
    </source>
</reference>
<accession>A0A3A5K7J7</accession>
<dbReference type="OrthoDB" id="1070337at2"/>